<accession>A0A834MD79</accession>
<evidence type="ECO:0008006" key="3">
    <source>
        <dbReference type="Google" id="ProtNLM"/>
    </source>
</evidence>
<evidence type="ECO:0000313" key="2">
    <source>
        <dbReference type="Proteomes" id="UP000625711"/>
    </source>
</evidence>
<keyword evidence="2" id="KW-1185">Reference proteome</keyword>
<dbReference type="Proteomes" id="UP000625711">
    <property type="component" value="Unassembled WGS sequence"/>
</dbReference>
<gene>
    <name evidence="1" type="ORF">GWI33_008525</name>
</gene>
<dbReference type="InterPro" id="IPR029058">
    <property type="entry name" value="AB_hydrolase_fold"/>
</dbReference>
<comment type="caution">
    <text evidence="1">The sequence shown here is derived from an EMBL/GenBank/DDBJ whole genome shotgun (WGS) entry which is preliminary data.</text>
</comment>
<protein>
    <recommendedName>
        <fullName evidence="3">Epoxide hydrolase</fullName>
    </recommendedName>
</protein>
<dbReference type="OrthoDB" id="7130006at2759"/>
<dbReference type="SUPFAM" id="SSF53474">
    <property type="entry name" value="alpha/beta-Hydrolases"/>
    <property type="match status" value="1"/>
</dbReference>
<evidence type="ECO:0000313" key="1">
    <source>
        <dbReference type="EMBL" id="KAF7277351.1"/>
    </source>
</evidence>
<proteinExistence type="predicted"/>
<dbReference type="AlphaFoldDB" id="A0A834MD79"/>
<sequence length="78" mass="9040">MKTLWFPLEVPTAIARYRNDFYMADGILGEIYPKLIQLSDFEGGHFAAFELPEVFANDVIAAVEKFEDYNKKMEKKFA</sequence>
<name>A0A834MD79_RHYFE</name>
<dbReference type="EMBL" id="JAACXV010002702">
    <property type="protein sequence ID" value="KAF7277351.1"/>
    <property type="molecule type" value="Genomic_DNA"/>
</dbReference>
<dbReference type="Gene3D" id="3.40.50.1820">
    <property type="entry name" value="alpha/beta hydrolase"/>
    <property type="match status" value="1"/>
</dbReference>
<organism evidence="1 2">
    <name type="scientific">Rhynchophorus ferrugineus</name>
    <name type="common">Red palm weevil</name>
    <name type="synonym">Curculio ferrugineus</name>
    <dbReference type="NCBI Taxonomy" id="354439"/>
    <lineage>
        <taxon>Eukaryota</taxon>
        <taxon>Metazoa</taxon>
        <taxon>Ecdysozoa</taxon>
        <taxon>Arthropoda</taxon>
        <taxon>Hexapoda</taxon>
        <taxon>Insecta</taxon>
        <taxon>Pterygota</taxon>
        <taxon>Neoptera</taxon>
        <taxon>Endopterygota</taxon>
        <taxon>Coleoptera</taxon>
        <taxon>Polyphaga</taxon>
        <taxon>Cucujiformia</taxon>
        <taxon>Curculionidae</taxon>
        <taxon>Dryophthorinae</taxon>
        <taxon>Rhynchophorus</taxon>
    </lineage>
</organism>
<reference evidence="1" key="1">
    <citation type="submission" date="2020-08" db="EMBL/GenBank/DDBJ databases">
        <title>Genome sequencing and assembly of the red palm weevil Rhynchophorus ferrugineus.</title>
        <authorList>
            <person name="Dias G.B."/>
            <person name="Bergman C.M."/>
            <person name="Manee M."/>
        </authorList>
    </citation>
    <scope>NUCLEOTIDE SEQUENCE</scope>
    <source>
        <strain evidence="1">AA-2017</strain>
        <tissue evidence="1">Whole larva</tissue>
    </source>
</reference>